<feature type="domain" description="AsmA" evidence="2">
    <location>
        <begin position="5"/>
        <end position="182"/>
    </location>
</feature>
<reference evidence="3 4" key="2">
    <citation type="journal article" date="2016" name="Int. J. Syst. Evol. Microbiol.">
        <title>Flavisolibacter tropicus sp. nov., isolated from tropical soil.</title>
        <authorList>
            <person name="Lee J.J."/>
            <person name="Kang M.S."/>
            <person name="Kim G.S."/>
            <person name="Lee C.S."/>
            <person name="Lim S."/>
            <person name="Lee J."/>
            <person name="Roh S.H."/>
            <person name="Kang H."/>
            <person name="Ha J.M."/>
            <person name="Bae S."/>
            <person name="Jung H.Y."/>
            <person name="Kim M.K."/>
        </authorList>
    </citation>
    <scope>NUCLEOTIDE SEQUENCE [LARGE SCALE GENOMIC DNA]</scope>
    <source>
        <strain evidence="3 4">LCS9</strain>
    </source>
</reference>
<evidence type="ECO:0000256" key="1">
    <source>
        <dbReference type="SAM" id="MobiDB-lite"/>
    </source>
</evidence>
<protein>
    <recommendedName>
        <fullName evidence="2">AsmA domain-containing protein</fullName>
    </recommendedName>
</protein>
<dbReference type="GO" id="GO:0005886">
    <property type="term" value="C:plasma membrane"/>
    <property type="evidence" value="ECO:0007669"/>
    <property type="project" value="TreeGrafter"/>
</dbReference>
<feature type="region of interest" description="Disordered" evidence="1">
    <location>
        <begin position="883"/>
        <end position="902"/>
    </location>
</feature>
<dbReference type="InterPro" id="IPR052894">
    <property type="entry name" value="AsmA-related"/>
</dbReference>
<dbReference type="InterPro" id="IPR007844">
    <property type="entry name" value="AsmA"/>
</dbReference>
<dbReference type="KEGG" id="fla:SY85_23120"/>
<accession>A0A172U103</accession>
<gene>
    <name evidence="3" type="ORF">SY85_23120</name>
</gene>
<dbReference type="STRING" id="1492898.SY85_23120"/>
<dbReference type="PANTHER" id="PTHR30441">
    <property type="entry name" value="DUF748 DOMAIN-CONTAINING PROTEIN"/>
    <property type="match status" value="1"/>
</dbReference>
<evidence type="ECO:0000313" key="3">
    <source>
        <dbReference type="EMBL" id="ANE52936.1"/>
    </source>
</evidence>
<organism evidence="3 4">
    <name type="scientific">Flavisolibacter tropicus</name>
    <dbReference type="NCBI Taxonomy" id="1492898"/>
    <lineage>
        <taxon>Bacteria</taxon>
        <taxon>Pseudomonadati</taxon>
        <taxon>Bacteroidota</taxon>
        <taxon>Chitinophagia</taxon>
        <taxon>Chitinophagales</taxon>
        <taxon>Chitinophagaceae</taxon>
        <taxon>Flavisolibacter</taxon>
    </lineage>
</organism>
<dbReference type="Proteomes" id="UP000077177">
    <property type="component" value="Chromosome"/>
</dbReference>
<evidence type="ECO:0000313" key="4">
    <source>
        <dbReference type="Proteomes" id="UP000077177"/>
    </source>
</evidence>
<reference evidence="4" key="1">
    <citation type="submission" date="2015-01" db="EMBL/GenBank/DDBJ databases">
        <title>Flavisolibacter sp./LCS9/ whole genome sequencing.</title>
        <authorList>
            <person name="Kim M.K."/>
            <person name="Srinivasan S."/>
            <person name="Lee J.-J."/>
        </authorList>
    </citation>
    <scope>NUCLEOTIDE SEQUENCE [LARGE SCALE GENOMIC DNA]</scope>
    <source>
        <strain evidence="4">LCS9</strain>
    </source>
</reference>
<dbReference type="Pfam" id="PF05170">
    <property type="entry name" value="AsmA"/>
    <property type="match status" value="1"/>
</dbReference>
<sequence length="902" mass="98727">MTALKKGLKITAISFVILLAIAFAAPFLFKGKIIKLAKEKINENLTAKVDFSDIDISFIRHFPKVAVSIEDLQVVGTGIFAKDTLLAAQSIDVAVNFNSLLNGKEYKIYSITIDEPRIHAIVGADGKANWDITKPDTAAATPSTDTTSFQLALQHYAITKGFIRYDDEVSNMHLSVDNLNHEGSGDFSSDLFTLKTSTSSDAINFTYAAIPYLAKVKTSLAADIEVDNKTNTYRFKTDDIHINALSLATEGFFQLVNDSTYNMDIAFKAPSTEFKHFLSLIPAVYQHDFDKVKTSGKAIFNGFVKGRYSATELPAYALNLGIENGFFQYPDLPKPLQNIHLALQIENKDGVADHTVVDIHKGHIEMDNAPFDFRLLIKNPVSQLFIDAAAKGSLNLSKVTEFAKMEAGTKLTGLLNADVAVKGTMEALQKQQYENFQAAGTMELKDFLYASKDYPDGVALNNLLLTFNPKNVTLNNINGKYLNTNFAGNGVLNNLLPYMLNNQPLDGQLTVKADRVNLNDWMGVSTDTATTTSTSSTTSAPFLVPNNINFDINAQVDKVRYDKVDLDNLSGKLRIADETVHLQNVSANALDGSMAVNGSYSTKVDKQHPDISMAYDVKGLNIEKTFNAFNTVQMLMPIAKFLSGKVSSQMSMTGKLGENMMPDLNSLTGQGNLLLLEGVLKKFAPVEGLARTLNIKELETITLKDVKNRIEFANGKVAIKPFKLNVKDIDMEIGGMHGLDQSLAYGLNLKVPRALMGDKGNQLVNNLVAQANKKGVPAKVSDVVDLNVKVGGTLLKPTFQTDLKQAGNDLVADLKQQTLDFAQQKVDSTKTAIKTAVKDTLQSVKNQVVQAAGNEIKNKLLGKDTTNPTNTDIKNNLKETGKGLIEGFNPFKKKKKETEPQQ</sequence>
<proteinExistence type="predicted"/>
<dbReference type="GO" id="GO:0090313">
    <property type="term" value="P:regulation of protein targeting to membrane"/>
    <property type="evidence" value="ECO:0007669"/>
    <property type="project" value="TreeGrafter"/>
</dbReference>
<name>A0A172U103_9BACT</name>
<evidence type="ECO:0000259" key="2">
    <source>
        <dbReference type="Pfam" id="PF05170"/>
    </source>
</evidence>
<dbReference type="AlphaFoldDB" id="A0A172U103"/>
<keyword evidence="4" id="KW-1185">Reference proteome</keyword>
<dbReference type="EMBL" id="CP011390">
    <property type="protein sequence ID" value="ANE52936.1"/>
    <property type="molecule type" value="Genomic_DNA"/>
</dbReference>
<dbReference type="PANTHER" id="PTHR30441:SF8">
    <property type="entry name" value="DUF748 DOMAIN-CONTAINING PROTEIN"/>
    <property type="match status" value="1"/>
</dbReference>
<dbReference type="OrthoDB" id="596403at2"/>
<dbReference type="RefSeq" id="WP_066408278.1">
    <property type="nucleotide sequence ID" value="NZ_CP011390.1"/>
</dbReference>